<sequence length="64" mass="7157">MGKASCCSPKLFPETKQLTRDDTCCRYPSRHQPAPTQKIDSISSYTVIPSLGPDYRGKCDRSSF</sequence>
<dbReference type="VEuPathDB" id="FungiDB:ASPFODRAFT_39301"/>
<name>A0A1M3TZ39_ASPLC</name>
<accession>A0A1M3TZ39</accession>
<gene>
    <name evidence="1" type="ORF">ASPFODRAFT_39301</name>
</gene>
<evidence type="ECO:0000313" key="2">
    <source>
        <dbReference type="Proteomes" id="UP000184063"/>
    </source>
</evidence>
<proteinExistence type="predicted"/>
<organism evidence="1 2">
    <name type="scientific">Aspergillus luchuensis (strain CBS 106.47)</name>
    <dbReference type="NCBI Taxonomy" id="1137211"/>
    <lineage>
        <taxon>Eukaryota</taxon>
        <taxon>Fungi</taxon>
        <taxon>Dikarya</taxon>
        <taxon>Ascomycota</taxon>
        <taxon>Pezizomycotina</taxon>
        <taxon>Eurotiomycetes</taxon>
        <taxon>Eurotiomycetidae</taxon>
        <taxon>Eurotiales</taxon>
        <taxon>Aspergillaceae</taxon>
        <taxon>Aspergillus</taxon>
        <taxon>Aspergillus subgen. Circumdati</taxon>
    </lineage>
</organism>
<dbReference type="AlphaFoldDB" id="A0A1M3TZ39"/>
<evidence type="ECO:0000313" key="1">
    <source>
        <dbReference type="EMBL" id="OJZ92057.1"/>
    </source>
</evidence>
<dbReference type="EMBL" id="KV878236">
    <property type="protein sequence ID" value="OJZ92057.1"/>
    <property type="molecule type" value="Genomic_DNA"/>
</dbReference>
<dbReference type="Proteomes" id="UP000184063">
    <property type="component" value="Unassembled WGS sequence"/>
</dbReference>
<protein>
    <submittedName>
        <fullName evidence="1">Uncharacterized protein</fullName>
    </submittedName>
</protein>
<reference evidence="2" key="1">
    <citation type="journal article" date="2017" name="Genome Biol.">
        <title>Comparative genomics reveals high biological diversity and specific adaptations in the industrially and medically important fungal genus Aspergillus.</title>
        <authorList>
            <person name="de Vries R.P."/>
            <person name="Riley R."/>
            <person name="Wiebenga A."/>
            <person name="Aguilar-Osorio G."/>
            <person name="Amillis S."/>
            <person name="Uchima C.A."/>
            <person name="Anderluh G."/>
            <person name="Asadollahi M."/>
            <person name="Askin M."/>
            <person name="Barry K."/>
            <person name="Battaglia E."/>
            <person name="Bayram O."/>
            <person name="Benocci T."/>
            <person name="Braus-Stromeyer S.A."/>
            <person name="Caldana C."/>
            <person name="Canovas D."/>
            <person name="Cerqueira G.C."/>
            <person name="Chen F."/>
            <person name="Chen W."/>
            <person name="Choi C."/>
            <person name="Clum A."/>
            <person name="Dos Santos R.A."/>
            <person name="Damasio A.R."/>
            <person name="Diallinas G."/>
            <person name="Emri T."/>
            <person name="Fekete E."/>
            <person name="Flipphi M."/>
            <person name="Freyberg S."/>
            <person name="Gallo A."/>
            <person name="Gournas C."/>
            <person name="Habgood R."/>
            <person name="Hainaut M."/>
            <person name="Harispe M.L."/>
            <person name="Henrissat B."/>
            <person name="Hilden K.S."/>
            <person name="Hope R."/>
            <person name="Hossain A."/>
            <person name="Karabika E."/>
            <person name="Karaffa L."/>
            <person name="Karanyi Z."/>
            <person name="Krasevec N."/>
            <person name="Kuo A."/>
            <person name="Kusch H."/>
            <person name="LaButti K."/>
            <person name="Lagendijk E.L."/>
            <person name="Lapidus A."/>
            <person name="Levasseur A."/>
            <person name="Lindquist E."/>
            <person name="Lipzen A."/>
            <person name="Logrieco A.F."/>
            <person name="MacCabe A."/>
            <person name="Maekelae M.R."/>
            <person name="Malavazi I."/>
            <person name="Melin P."/>
            <person name="Meyer V."/>
            <person name="Mielnichuk N."/>
            <person name="Miskei M."/>
            <person name="Molnar A.P."/>
            <person name="Mule G."/>
            <person name="Ngan C.Y."/>
            <person name="Orejas M."/>
            <person name="Orosz E."/>
            <person name="Ouedraogo J.P."/>
            <person name="Overkamp K.M."/>
            <person name="Park H.-S."/>
            <person name="Perrone G."/>
            <person name="Piumi F."/>
            <person name="Punt P.J."/>
            <person name="Ram A.F."/>
            <person name="Ramon A."/>
            <person name="Rauscher S."/>
            <person name="Record E."/>
            <person name="Riano-Pachon D.M."/>
            <person name="Robert V."/>
            <person name="Roehrig J."/>
            <person name="Ruller R."/>
            <person name="Salamov A."/>
            <person name="Salih N.S."/>
            <person name="Samson R.A."/>
            <person name="Sandor E."/>
            <person name="Sanguinetti M."/>
            <person name="Schuetze T."/>
            <person name="Sepcic K."/>
            <person name="Shelest E."/>
            <person name="Sherlock G."/>
            <person name="Sophianopoulou V."/>
            <person name="Squina F.M."/>
            <person name="Sun H."/>
            <person name="Susca A."/>
            <person name="Todd R.B."/>
            <person name="Tsang A."/>
            <person name="Unkles S.E."/>
            <person name="van de Wiele N."/>
            <person name="van Rossen-Uffink D."/>
            <person name="Oliveira J.V."/>
            <person name="Vesth T.C."/>
            <person name="Visser J."/>
            <person name="Yu J.-H."/>
            <person name="Zhou M."/>
            <person name="Andersen M.R."/>
            <person name="Archer D.B."/>
            <person name="Baker S.E."/>
            <person name="Benoit I."/>
            <person name="Brakhage A.A."/>
            <person name="Braus G.H."/>
            <person name="Fischer R."/>
            <person name="Frisvad J.C."/>
            <person name="Goldman G.H."/>
            <person name="Houbraken J."/>
            <person name="Oakley B."/>
            <person name="Pocsi I."/>
            <person name="Scazzocchio C."/>
            <person name="Seiboth B."/>
            <person name="vanKuyk P.A."/>
            <person name="Wortman J."/>
            <person name="Dyer P.S."/>
            <person name="Grigoriev I.V."/>
        </authorList>
    </citation>
    <scope>NUCLEOTIDE SEQUENCE [LARGE SCALE GENOMIC DNA]</scope>
    <source>
        <strain evidence="2">CBS 106.47</strain>
    </source>
</reference>